<reference evidence="2 3" key="1">
    <citation type="submission" date="2020-10" db="EMBL/GenBank/DDBJ databases">
        <title>Draft genome and description of Brachybacterium epidermidis sp nov.</title>
        <authorList>
            <person name="Boxberger M."/>
            <person name="La Scola B."/>
        </authorList>
    </citation>
    <scope>NUCLEOTIDE SEQUENCE [LARGE SCALE GENOMIC DNA]</scope>
    <source>
        <strain evidence="2 3">Marseille-Q2903</strain>
    </source>
</reference>
<evidence type="ECO:0008006" key="4">
    <source>
        <dbReference type="Google" id="ProtNLM"/>
    </source>
</evidence>
<dbReference type="RefSeq" id="WP_193864398.1">
    <property type="nucleotide sequence ID" value="NZ_JADEYR010000001.1"/>
</dbReference>
<sequence>MSSDEKKPQGGARDESTTGTRQRRLLGALSFALLAAWLLMLAPLPYSLLSGLAGLIALVLLIPLIVTAFREGRRGMAIFSAVVGVPATLLIVLGTVTSLVFYGPTVQREECVRTAITERAKSQCAQEAQESMTDWITGLLGG</sequence>
<evidence type="ECO:0000313" key="3">
    <source>
        <dbReference type="Proteomes" id="UP000644727"/>
    </source>
</evidence>
<proteinExistence type="predicted"/>
<dbReference type="Proteomes" id="UP000644727">
    <property type="component" value="Unassembled WGS sequence"/>
</dbReference>
<gene>
    <name evidence="2" type="ORF">IOE58_00155</name>
</gene>
<name>A0ABR9VWX4_9MICO</name>
<keyword evidence="3" id="KW-1185">Reference proteome</keyword>
<evidence type="ECO:0000256" key="1">
    <source>
        <dbReference type="SAM" id="Phobius"/>
    </source>
</evidence>
<feature type="transmembrane region" description="Helical" evidence="1">
    <location>
        <begin position="48"/>
        <end position="69"/>
    </location>
</feature>
<comment type="caution">
    <text evidence="2">The sequence shown here is derived from an EMBL/GenBank/DDBJ whole genome shotgun (WGS) entry which is preliminary data.</text>
</comment>
<keyword evidence="1" id="KW-0812">Transmembrane</keyword>
<dbReference type="EMBL" id="JADEYR010000001">
    <property type="protein sequence ID" value="MBE9402680.1"/>
    <property type="molecule type" value="Genomic_DNA"/>
</dbReference>
<keyword evidence="1" id="KW-1133">Transmembrane helix</keyword>
<evidence type="ECO:0000313" key="2">
    <source>
        <dbReference type="EMBL" id="MBE9402680.1"/>
    </source>
</evidence>
<accession>A0ABR9VWX4</accession>
<protein>
    <recommendedName>
        <fullName evidence="4">AI-2E family transporter</fullName>
    </recommendedName>
</protein>
<feature type="transmembrane region" description="Helical" evidence="1">
    <location>
        <begin position="25"/>
        <end position="42"/>
    </location>
</feature>
<organism evidence="2 3">
    <name type="scientific">Brachybacterium epidermidis</name>
    <dbReference type="NCBI Taxonomy" id="2781983"/>
    <lineage>
        <taxon>Bacteria</taxon>
        <taxon>Bacillati</taxon>
        <taxon>Actinomycetota</taxon>
        <taxon>Actinomycetes</taxon>
        <taxon>Micrococcales</taxon>
        <taxon>Dermabacteraceae</taxon>
        <taxon>Brachybacterium</taxon>
    </lineage>
</organism>
<feature type="transmembrane region" description="Helical" evidence="1">
    <location>
        <begin position="76"/>
        <end position="102"/>
    </location>
</feature>
<keyword evidence="1" id="KW-0472">Membrane</keyword>